<sequence length="957" mass="107914">MRHTNWLALPLAALLSACGAEGASQRYQTTDQGVVVRPVAEGAAAVRLQVVSERIVRVSADPEGAFERTPSLMRVEDAGAAPAFEVAEADGAVRLSTAQVTAEVSLQDGRVRFLDSDGQQILAEVASGRGFEPLEVEGEPYFSIRQRFESPADEAIYGTGQHQQGWVNLKGRDVELLQHNIDNAVPFLVSSRNYGLLWDSNAITRLGDPRGLQPLPQSLKLYDANGEEGALTARYSVDGELKLERRESEVDYQYIKDLENFPEALKGGDGRVQASWEGAIEALSPGRHTFSLYGSEYIKLWIDDELVIDRWRQNWNPWHHEFALQMQPGERHRLRIEWDLIDPSYIALLHRDPLPEDEAGDLSLWSEADQFIDYYFVAGDSADEVIAGYRALTGKAVLLPKSAYGFWQSRERYKTQDELLDVLAEYRRRELPIDNIVQDWSYWPEDAWGSHDFDAARFPDPKGMVDRVHAQNARVMISVWPKFYPQTEHYRELDAKGYIYKRNVEVGEKDWIGEGYLSSFYDPYAPEAQAIYWRQLDDKLNSLGFDAWWLDATEPDLHSNLDVEERKARTTPTALGPSAEFFNSYSLPHAEGVYRGDRAADPDKRVFILSRKAFAGSQRAATALWSGDVVSRWDDLREQVAAGVNTSMAGLPNWTFDIGGFAVEKRYENQDPAHLPEWRELNTRWFQFGAFVPLFRSHGQFPHRELWNIAPAGTPYHDSMAYYLRLRYALMPYIYTLAGDTYHRDGSIMRALAMDFPDDPEVRDINDQYLFGPAFLVSPVGEFGATSRPVYLPAGSAWYDFYSGRRFDGGQRIDADAPLQRMPLFVRAGAIVPSGPVQQYVDERPDAPLTLTVYTGADGAFSLYEDDGDSYDYEQGRFSRIPLTWNEDAGELSIGAREGGFPGMQAQREFRVRFIEGPRDDAGDLEPGADVVVQYAGETIAVPRRGMTTPGPAGHDE</sequence>
<feature type="domain" description="PA14" evidence="4">
    <location>
        <begin position="225"/>
        <end position="364"/>
    </location>
</feature>
<dbReference type="AlphaFoldDB" id="A0A853JII5"/>
<dbReference type="InterPro" id="IPR051816">
    <property type="entry name" value="Glycosyl_Hydrolase_31"/>
</dbReference>
<dbReference type="CDD" id="cd14752">
    <property type="entry name" value="GH31_N"/>
    <property type="match status" value="1"/>
</dbReference>
<organism evidence="5 6">
    <name type="scientific">Luteimonas salinisoli</name>
    <dbReference type="NCBI Taxonomy" id="2752307"/>
    <lineage>
        <taxon>Bacteria</taxon>
        <taxon>Pseudomonadati</taxon>
        <taxon>Pseudomonadota</taxon>
        <taxon>Gammaproteobacteria</taxon>
        <taxon>Lysobacterales</taxon>
        <taxon>Lysobacteraceae</taxon>
        <taxon>Luteimonas</taxon>
    </lineage>
</organism>
<protein>
    <submittedName>
        <fullName evidence="5">DUF5110 domain-containing protein</fullName>
    </submittedName>
</protein>
<reference evidence="5 6" key="1">
    <citation type="submission" date="2020-07" db="EMBL/GenBank/DDBJ databases">
        <title>Luteimonas sp. SJ-92.</title>
        <authorList>
            <person name="Huang X.-X."/>
            <person name="Xu L."/>
            <person name="Sun J.-Q."/>
        </authorList>
    </citation>
    <scope>NUCLEOTIDE SEQUENCE [LARGE SCALE GENOMIC DNA]</scope>
    <source>
        <strain evidence="5 6">SJ-92</strain>
    </source>
</reference>
<dbReference type="GO" id="GO:0030246">
    <property type="term" value="F:carbohydrate binding"/>
    <property type="evidence" value="ECO:0007669"/>
    <property type="project" value="InterPro"/>
</dbReference>
<evidence type="ECO:0000256" key="1">
    <source>
        <dbReference type="ARBA" id="ARBA00007806"/>
    </source>
</evidence>
<feature type="signal peptide" evidence="3">
    <location>
        <begin position="1"/>
        <end position="22"/>
    </location>
</feature>
<dbReference type="SUPFAM" id="SSF51445">
    <property type="entry name" value="(Trans)glycosidases"/>
    <property type="match status" value="1"/>
</dbReference>
<proteinExistence type="inferred from homology"/>
<gene>
    <name evidence="5" type="ORF">H0E84_20015</name>
</gene>
<dbReference type="SUPFAM" id="SSF56988">
    <property type="entry name" value="Anthrax protective antigen"/>
    <property type="match status" value="1"/>
</dbReference>
<dbReference type="PROSITE" id="PS51257">
    <property type="entry name" value="PROKAR_LIPOPROTEIN"/>
    <property type="match status" value="1"/>
</dbReference>
<dbReference type="Gene3D" id="3.20.20.80">
    <property type="entry name" value="Glycosidases"/>
    <property type="match status" value="1"/>
</dbReference>
<keyword evidence="2" id="KW-0326">Glycosidase</keyword>
<dbReference type="InterPro" id="IPR013780">
    <property type="entry name" value="Glyco_hydro_b"/>
</dbReference>
<dbReference type="Gene3D" id="2.60.40.1180">
    <property type="entry name" value="Golgi alpha-mannosidase II"/>
    <property type="match status" value="2"/>
</dbReference>
<feature type="chain" id="PRO_5032814135" evidence="3">
    <location>
        <begin position="23"/>
        <end position="957"/>
    </location>
</feature>
<evidence type="ECO:0000256" key="2">
    <source>
        <dbReference type="RuleBase" id="RU361185"/>
    </source>
</evidence>
<dbReference type="InterPro" id="IPR033403">
    <property type="entry name" value="DUF5110"/>
</dbReference>
<keyword evidence="3" id="KW-0732">Signal</keyword>
<dbReference type="SUPFAM" id="SSF74650">
    <property type="entry name" value="Galactose mutarotase-like"/>
    <property type="match status" value="1"/>
</dbReference>
<dbReference type="GO" id="GO:0004553">
    <property type="term" value="F:hydrolase activity, hydrolyzing O-glycosyl compounds"/>
    <property type="evidence" value="ECO:0007669"/>
    <property type="project" value="InterPro"/>
</dbReference>
<dbReference type="InterPro" id="IPR017853">
    <property type="entry name" value="GH"/>
</dbReference>
<dbReference type="Pfam" id="PF21365">
    <property type="entry name" value="Glyco_hydro_31_3rd"/>
    <property type="match status" value="1"/>
</dbReference>
<dbReference type="SUPFAM" id="SSF51011">
    <property type="entry name" value="Glycosyl hydrolase domain"/>
    <property type="match status" value="1"/>
</dbReference>
<dbReference type="InterPro" id="IPR025887">
    <property type="entry name" value="Glyco_hydro_31_N_dom"/>
</dbReference>
<keyword evidence="6" id="KW-1185">Reference proteome</keyword>
<dbReference type="SMART" id="SM00758">
    <property type="entry name" value="PA14"/>
    <property type="match status" value="1"/>
</dbReference>
<dbReference type="InterPro" id="IPR011658">
    <property type="entry name" value="PA14_dom"/>
</dbReference>
<dbReference type="Gene3D" id="2.60.40.1760">
    <property type="entry name" value="glycosyl hydrolase (family 31)"/>
    <property type="match status" value="1"/>
</dbReference>
<dbReference type="Proteomes" id="UP000578091">
    <property type="component" value="Unassembled WGS sequence"/>
</dbReference>
<dbReference type="PANTHER" id="PTHR43863">
    <property type="entry name" value="HYDROLASE, PUTATIVE (AFU_ORTHOLOGUE AFUA_1G03140)-RELATED"/>
    <property type="match status" value="1"/>
</dbReference>
<dbReference type="InterPro" id="IPR037524">
    <property type="entry name" value="PA14/GLEYA"/>
</dbReference>
<dbReference type="PROSITE" id="PS51820">
    <property type="entry name" value="PA14"/>
    <property type="match status" value="1"/>
</dbReference>
<evidence type="ECO:0000259" key="4">
    <source>
        <dbReference type="PROSITE" id="PS51820"/>
    </source>
</evidence>
<comment type="similarity">
    <text evidence="1 2">Belongs to the glycosyl hydrolase 31 family.</text>
</comment>
<dbReference type="CDD" id="cd06591">
    <property type="entry name" value="GH31_xylosidase_XylS"/>
    <property type="match status" value="1"/>
</dbReference>
<dbReference type="Pfam" id="PF07691">
    <property type="entry name" value="PA14"/>
    <property type="match status" value="1"/>
</dbReference>
<name>A0A853JII5_9GAMM</name>
<dbReference type="InterPro" id="IPR000322">
    <property type="entry name" value="Glyco_hydro_31_TIM"/>
</dbReference>
<dbReference type="PANTHER" id="PTHR43863:SF2">
    <property type="entry name" value="MALTASE-GLUCOAMYLASE"/>
    <property type="match status" value="1"/>
</dbReference>
<dbReference type="GO" id="GO:0005975">
    <property type="term" value="P:carbohydrate metabolic process"/>
    <property type="evidence" value="ECO:0007669"/>
    <property type="project" value="InterPro"/>
</dbReference>
<evidence type="ECO:0000256" key="3">
    <source>
        <dbReference type="SAM" id="SignalP"/>
    </source>
</evidence>
<dbReference type="InterPro" id="IPR011013">
    <property type="entry name" value="Gal_mutarotase_sf_dom"/>
</dbReference>
<comment type="caution">
    <text evidence="5">The sequence shown here is derived from an EMBL/GenBank/DDBJ whole genome shotgun (WGS) entry which is preliminary data.</text>
</comment>
<keyword evidence="2" id="KW-0378">Hydrolase</keyword>
<dbReference type="EMBL" id="JACCKA010000095">
    <property type="protein sequence ID" value="NZA28665.1"/>
    <property type="molecule type" value="Genomic_DNA"/>
</dbReference>
<dbReference type="InterPro" id="IPR048395">
    <property type="entry name" value="Glyco_hydro_31_C"/>
</dbReference>
<evidence type="ECO:0000313" key="6">
    <source>
        <dbReference type="Proteomes" id="UP000578091"/>
    </source>
</evidence>
<dbReference type="Pfam" id="PF01055">
    <property type="entry name" value="Glyco_hydro_31_2nd"/>
    <property type="match status" value="1"/>
</dbReference>
<dbReference type="Gene3D" id="2.60.120.380">
    <property type="match status" value="1"/>
</dbReference>
<dbReference type="RefSeq" id="WP_180680426.1">
    <property type="nucleotide sequence ID" value="NZ_JACCKA010000095.1"/>
</dbReference>
<dbReference type="Pfam" id="PF17137">
    <property type="entry name" value="DUF5110"/>
    <property type="match status" value="1"/>
</dbReference>
<evidence type="ECO:0000313" key="5">
    <source>
        <dbReference type="EMBL" id="NZA28665.1"/>
    </source>
</evidence>
<accession>A0A853JII5</accession>
<dbReference type="Pfam" id="PF13802">
    <property type="entry name" value="Gal_mutarotas_2"/>
    <property type="match status" value="1"/>
</dbReference>